<dbReference type="CDD" id="cd20558">
    <property type="entry name" value="CYCLIN_ScPCL7-like"/>
    <property type="match status" value="1"/>
</dbReference>
<dbReference type="InterPro" id="IPR012389">
    <property type="entry name" value="Cyclin_P/U"/>
</dbReference>
<dbReference type="RefSeq" id="XP_018287488.1">
    <property type="nucleotide sequence ID" value="XM_018438664.1"/>
</dbReference>
<dbReference type="Pfam" id="PF08613">
    <property type="entry name" value="Cyclin"/>
    <property type="match status" value="1"/>
</dbReference>
<evidence type="ECO:0000256" key="2">
    <source>
        <dbReference type="PIRNR" id="PIRNR027110"/>
    </source>
</evidence>
<dbReference type="GO" id="GO:0051301">
    <property type="term" value="P:cell division"/>
    <property type="evidence" value="ECO:0007669"/>
    <property type="project" value="UniProtKB-UniRule"/>
</dbReference>
<dbReference type="InterPro" id="IPR013922">
    <property type="entry name" value="Cyclin_PHO80-like"/>
</dbReference>
<evidence type="ECO:0000313" key="4">
    <source>
        <dbReference type="Proteomes" id="UP000077315"/>
    </source>
</evidence>
<dbReference type="SUPFAM" id="SSF47954">
    <property type="entry name" value="Cyclin-like"/>
    <property type="match status" value="1"/>
</dbReference>
<reference evidence="4" key="1">
    <citation type="submission" date="2015-06" db="EMBL/GenBank/DDBJ databases">
        <title>Expansion of signal transduction pathways in fungi by whole-genome duplication.</title>
        <authorList>
            <consortium name="DOE Joint Genome Institute"/>
            <person name="Corrochano L.M."/>
            <person name="Kuo A."/>
            <person name="Marcet-Houben M."/>
            <person name="Polaino S."/>
            <person name="Salamov A."/>
            <person name="Villalobos J.M."/>
            <person name="Alvarez M.I."/>
            <person name="Avalos J."/>
            <person name="Benito E.P."/>
            <person name="Benoit I."/>
            <person name="Burger G."/>
            <person name="Camino L.P."/>
            <person name="Canovas D."/>
            <person name="Cerda-Olmedo E."/>
            <person name="Cheng J.-F."/>
            <person name="Dominguez A."/>
            <person name="Elias M."/>
            <person name="Eslava A.P."/>
            <person name="Glaser F."/>
            <person name="Grimwood J."/>
            <person name="Gutierrez G."/>
            <person name="Heitman J."/>
            <person name="Henrissat B."/>
            <person name="Iturriaga E.A."/>
            <person name="Lang B.F."/>
            <person name="Lavin J.L."/>
            <person name="Lee S."/>
            <person name="Li W."/>
            <person name="Lindquist E."/>
            <person name="Lopez-Garcia S."/>
            <person name="Luque E.M."/>
            <person name="Marcos A.T."/>
            <person name="Martin J."/>
            <person name="McCluskey K."/>
            <person name="Medina H.R."/>
            <person name="Miralles-Duran A."/>
            <person name="Miyazaki A."/>
            <person name="Munoz-Torres E."/>
            <person name="Oguiza J.A."/>
            <person name="Ohm R."/>
            <person name="Olmedo M."/>
            <person name="Orejas M."/>
            <person name="Ortiz-Castellanos L."/>
            <person name="Pisabarro A.G."/>
            <person name="Rodriguez-Romero J."/>
            <person name="Ruiz-Herrera J."/>
            <person name="Ruiz-Vazquez R."/>
            <person name="Sanz C."/>
            <person name="Schackwitz W."/>
            <person name="Schmutz J."/>
            <person name="Shahriari M."/>
            <person name="Shelest E."/>
            <person name="Silva-Franco F."/>
            <person name="Soanes D."/>
            <person name="Syed K."/>
            <person name="Tagua V.G."/>
            <person name="Talbot N.J."/>
            <person name="Thon M."/>
            <person name="De vries R.P."/>
            <person name="Wiebenga A."/>
            <person name="Yadav J.S."/>
            <person name="Braun E.L."/>
            <person name="Baker S."/>
            <person name="Garre V."/>
            <person name="Horwitz B."/>
            <person name="Torres-Martinez S."/>
            <person name="Idnurm A."/>
            <person name="Herrera-Estrella A."/>
            <person name="Gabaldon T."/>
            <person name="Grigoriev I.V."/>
        </authorList>
    </citation>
    <scope>NUCLEOTIDE SEQUENCE [LARGE SCALE GENOMIC DNA]</scope>
    <source>
        <strain evidence="4">NRRL 1555(-)</strain>
    </source>
</reference>
<dbReference type="STRING" id="763407.A0A167L2N0"/>
<dbReference type="EMBL" id="KV440991">
    <property type="protein sequence ID" value="OAD69448.1"/>
    <property type="molecule type" value="Genomic_DNA"/>
</dbReference>
<dbReference type="GO" id="GO:0000307">
    <property type="term" value="C:cyclin-dependent protein kinase holoenzyme complex"/>
    <property type="evidence" value="ECO:0007669"/>
    <property type="project" value="TreeGrafter"/>
</dbReference>
<dbReference type="GO" id="GO:0005634">
    <property type="term" value="C:nucleus"/>
    <property type="evidence" value="ECO:0007669"/>
    <property type="project" value="TreeGrafter"/>
</dbReference>
<name>A0A167L2N0_PHYB8</name>
<dbReference type="GO" id="GO:0016538">
    <property type="term" value="F:cyclin-dependent protein serine/threonine kinase regulator activity"/>
    <property type="evidence" value="ECO:0007669"/>
    <property type="project" value="TreeGrafter"/>
</dbReference>
<sequence>MAPARTCLFDLASHPTMDILCMITELLECITHANDHHLSLRESCFHARTASPIDIHSYLARILVYTPCPNECFLSLLVYLDRMACSPSRLRIDSRNIHRLIIAGVMVATKFFSDRSFTNARYAKVGGISVTELNSLEIEFLRLNNYSMNVSVEELENYGNQLVLHANRQKQARKNWRAL</sequence>
<dbReference type="PANTHER" id="PTHR15615">
    <property type="match status" value="1"/>
</dbReference>
<evidence type="ECO:0000313" key="3">
    <source>
        <dbReference type="EMBL" id="OAD69448.1"/>
    </source>
</evidence>
<dbReference type="PIRSF" id="PIRSF027110">
    <property type="entry name" value="PREG"/>
    <property type="match status" value="1"/>
</dbReference>
<accession>A0A167L2N0</accession>
<keyword evidence="4" id="KW-1185">Reference proteome</keyword>
<keyword evidence="1 2" id="KW-0195">Cyclin</keyword>
<organism evidence="3 4">
    <name type="scientific">Phycomyces blakesleeanus (strain ATCC 8743b / DSM 1359 / FGSC 10004 / NBRC 33097 / NRRL 1555)</name>
    <dbReference type="NCBI Taxonomy" id="763407"/>
    <lineage>
        <taxon>Eukaryota</taxon>
        <taxon>Fungi</taxon>
        <taxon>Fungi incertae sedis</taxon>
        <taxon>Mucoromycota</taxon>
        <taxon>Mucoromycotina</taxon>
        <taxon>Mucoromycetes</taxon>
        <taxon>Mucorales</taxon>
        <taxon>Phycomycetaceae</taxon>
        <taxon>Phycomyces</taxon>
    </lineage>
</organism>
<dbReference type="InParanoid" id="A0A167L2N0"/>
<gene>
    <name evidence="3" type="ORF">PHYBLDRAFT_182728</name>
</gene>
<proteinExistence type="inferred from homology"/>
<dbReference type="VEuPathDB" id="FungiDB:PHYBLDRAFT_182728"/>
<dbReference type="GeneID" id="28999570"/>
<dbReference type="InterPro" id="IPR036915">
    <property type="entry name" value="Cyclin-like_sf"/>
</dbReference>
<dbReference type="AlphaFoldDB" id="A0A167L2N0"/>
<comment type="similarity">
    <text evidence="2">Belongs to the cyclin family.</text>
</comment>
<evidence type="ECO:0000256" key="1">
    <source>
        <dbReference type="ARBA" id="ARBA00023127"/>
    </source>
</evidence>
<dbReference type="PANTHER" id="PTHR15615:SF94">
    <property type="entry name" value="PHO85 CYCLIN-6-RELATED"/>
    <property type="match status" value="1"/>
</dbReference>
<dbReference type="FunCoup" id="A0A167L2N0">
    <property type="interactions" value="38"/>
</dbReference>
<dbReference type="OrthoDB" id="1060854at2759"/>
<dbReference type="Gene3D" id="1.10.472.10">
    <property type="entry name" value="Cyclin-like"/>
    <property type="match status" value="1"/>
</dbReference>
<protein>
    <recommendedName>
        <fullName evidence="2">Cyclin</fullName>
    </recommendedName>
</protein>
<dbReference type="Proteomes" id="UP000077315">
    <property type="component" value="Unassembled WGS sequence"/>
</dbReference>
<dbReference type="GO" id="GO:0019901">
    <property type="term" value="F:protein kinase binding"/>
    <property type="evidence" value="ECO:0007669"/>
    <property type="project" value="UniProtKB-UniRule"/>
</dbReference>